<evidence type="ECO:0000313" key="2">
    <source>
        <dbReference type="Proteomes" id="UP000280598"/>
    </source>
</evidence>
<sequence length="78" mass="8733">MDLVTVHSSGEVIVAVLGGSTQPYYNKAKQLRYTRALFHKLIDLWDHVGGRATADQTDNAVQLNLTQDEELMMHSVHP</sequence>
<dbReference type="EMBL" id="QWIS01000110">
    <property type="protein sequence ID" value="RMZ06649.1"/>
    <property type="molecule type" value="Genomic_DNA"/>
</dbReference>
<protein>
    <submittedName>
        <fullName evidence="1">Uncharacterized protein</fullName>
    </submittedName>
</protein>
<reference evidence="1 2" key="1">
    <citation type="journal article" date="2018" name="BMC Genomics">
        <title>Genomic evidence for intraspecific hybridization in a clonal and extremely halotolerant yeast.</title>
        <authorList>
            <person name="Gostincar C."/>
            <person name="Stajich J.E."/>
            <person name="Zupancic J."/>
            <person name="Zalar P."/>
            <person name="Gunde-Cimerman N."/>
        </authorList>
    </citation>
    <scope>NUCLEOTIDE SEQUENCE [LARGE SCALE GENOMIC DNA]</scope>
    <source>
        <strain evidence="1 2">EXF-562</strain>
    </source>
</reference>
<dbReference type="Proteomes" id="UP000280598">
    <property type="component" value="Unassembled WGS sequence"/>
</dbReference>
<proteinExistence type="predicted"/>
<comment type="caution">
    <text evidence="1">The sequence shown here is derived from an EMBL/GenBank/DDBJ whole genome shotgun (WGS) entry which is preliminary data.</text>
</comment>
<organism evidence="1 2">
    <name type="scientific">Hortaea werneckii</name>
    <name type="common">Black yeast</name>
    <name type="synonym">Cladosporium werneckii</name>
    <dbReference type="NCBI Taxonomy" id="91943"/>
    <lineage>
        <taxon>Eukaryota</taxon>
        <taxon>Fungi</taxon>
        <taxon>Dikarya</taxon>
        <taxon>Ascomycota</taxon>
        <taxon>Pezizomycotina</taxon>
        <taxon>Dothideomycetes</taxon>
        <taxon>Dothideomycetidae</taxon>
        <taxon>Mycosphaerellales</taxon>
        <taxon>Teratosphaeriaceae</taxon>
        <taxon>Hortaea</taxon>
    </lineage>
</organism>
<accession>A0A3M7H047</accession>
<gene>
    <name evidence="1" type="ORF">D0860_05470</name>
</gene>
<evidence type="ECO:0000313" key="1">
    <source>
        <dbReference type="EMBL" id="RMZ06649.1"/>
    </source>
</evidence>
<name>A0A3M7H047_HORWE</name>
<dbReference type="AlphaFoldDB" id="A0A3M7H047"/>